<evidence type="ECO:0000313" key="3">
    <source>
        <dbReference type="Proteomes" id="UP000428325"/>
    </source>
</evidence>
<dbReference type="EMBL" id="CP034345">
    <property type="protein sequence ID" value="QGX95723.1"/>
    <property type="molecule type" value="Genomic_DNA"/>
</dbReference>
<accession>A0A6B9FGZ8</accession>
<dbReference type="KEGG" id="hra:EI982_13440"/>
<dbReference type="InterPro" id="IPR036380">
    <property type="entry name" value="Isochorismatase-like_sf"/>
</dbReference>
<dbReference type="SUPFAM" id="SSF52499">
    <property type="entry name" value="Isochorismatase-like hydrolases"/>
    <property type="match status" value="1"/>
</dbReference>
<feature type="region of interest" description="Disordered" evidence="1">
    <location>
        <begin position="233"/>
        <end position="264"/>
    </location>
</feature>
<dbReference type="AlphaFoldDB" id="A0A6B9FGZ8"/>
<proteinExistence type="predicted"/>
<gene>
    <name evidence="2" type="ORF">EI982_13440</name>
</gene>
<evidence type="ECO:0000256" key="1">
    <source>
        <dbReference type="SAM" id="MobiDB-lite"/>
    </source>
</evidence>
<protein>
    <submittedName>
        <fullName evidence="2">Isochorismatase family protein</fullName>
    </submittedName>
</protein>
<dbReference type="Gene3D" id="3.40.50.850">
    <property type="entry name" value="Isochorismatase-like"/>
    <property type="match status" value="1"/>
</dbReference>
<dbReference type="Proteomes" id="UP000428325">
    <property type="component" value="Chromosome"/>
</dbReference>
<sequence>MFGVRSDAVSACAVHPIRLGETAGMPPVAGFPASGHGPCHRPACLSCHGVRAQTGEGRFLPAVSPRPRRRPLGNGVVAFVVRADPNPTASFCPLCLTTDTLSEGLIPGGYDEAVGFIPALKHGAFPSNFRNEFRRNCTVWSVSKSHVGKYVRPDQGGVALFTIDTQNDFTRPGAPAEGEGTAEAVSRMRRLVEAFQGAGAPIVRVVRLYEADGSNVGQCRQAGIESGAGVVRPGGRRTGRGVEAVRGRAPGRRSTVARRVYSSD</sequence>
<organism evidence="2 3">
    <name type="scientific">Haloplanus rallus</name>
    <dbReference type="NCBI Taxonomy" id="1816183"/>
    <lineage>
        <taxon>Archaea</taxon>
        <taxon>Methanobacteriati</taxon>
        <taxon>Methanobacteriota</taxon>
        <taxon>Stenosarchaea group</taxon>
        <taxon>Halobacteria</taxon>
        <taxon>Halobacteriales</taxon>
        <taxon>Haloferacaceae</taxon>
        <taxon>Haloplanus</taxon>
    </lineage>
</organism>
<name>A0A6B9FGZ8_9EURY</name>
<evidence type="ECO:0000313" key="2">
    <source>
        <dbReference type="EMBL" id="QGX95723.1"/>
    </source>
</evidence>
<keyword evidence="3" id="KW-1185">Reference proteome</keyword>
<reference evidence="2 3" key="1">
    <citation type="submission" date="2018-12" db="EMBL/GenBank/DDBJ databases">
        <title>Complete genome sequence of Haloplanus rallus MBLA0036.</title>
        <authorList>
            <person name="Nam Y.-d."/>
            <person name="Kang J."/>
            <person name="Chung W.-H."/>
            <person name="Park Y.S."/>
        </authorList>
    </citation>
    <scope>NUCLEOTIDE SEQUENCE [LARGE SCALE GENOMIC DNA]</scope>
    <source>
        <strain evidence="2 3">MBLA0036</strain>
    </source>
</reference>